<dbReference type="GO" id="GO:0016780">
    <property type="term" value="F:phosphotransferase activity, for other substituted phosphate groups"/>
    <property type="evidence" value="ECO:0007669"/>
    <property type="project" value="InterPro"/>
</dbReference>
<feature type="transmembrane region" description="Helical" evidence="7">
    <location>
        <begin position="102"/>
        <end position="123"/>
    </location>
</feature>
<dbReference type="InterPro" id="IPR000715">
    <property type="entry name" value="Glycosyl_transferase_4"/>
</dbReference>
<dbReference type="EMBL" id="MFJZ01000036">
    <property type="protein sequence ID" value="OGG29810.1"/>
    <property type="molecule type" value="Genomic_DNA"/>
</dbReference>
<evidence type="ECO:0000256" key="2">
    <source>
        <dbReference type="ARBA" id="ARBA00022475"/>
    </source>
</evidence>
<feature type="transmembrane region" description="Helical" evidence="7">
    <location>
        <begin position="233"/>
        <end position="251"/>
    </location>
</feature>
<evidence type="ECO:0000313" key="9">
    <source>
        <dbReference type="Proteomes" id="UP000176409"/>
    </source>
</evidence>
<accession>A0A1F6AYS1</accession>
<keyword evidence="5 7" id="KW-1133">Transmembrane helix</keyword>
<reference evidence="8 9" key="1">
    <citation type="journal article" date="2016" name="Nat. Commun.">
        <title>Thousands of microbial genomes shed light on interconnected biogeochemical processes in an aquifer system.</title>
        <authorList>
            <person name="Anantharaman K."/>
            <person name="Brown C.T."/>
            <person name="Hug L.A."/>
            <person name="Sharon I."/>
            <person name="Castelle C.J."/>
            <person name="Probst A.J."/>
            <person name="Thomas B.C."/>
            <person name="Singh A."/>
            <person name="Wilkins M.J."/>
            <person name="Karaoz U."/>
            <person name="Brodie E.L."/>
            <person name="Williams K.H."/>
            <person name="Hubbard S.S."/>
            <person name="Banfield J.F."/>
        </authorList>
    </citation>
    <scope>NUCLEOTIDE SEQUENCE [LARGE SCALE GENOMIC DNA]</scope>
</reference>
<comment type="caution">
    <text evidence="8">The sequence shown here is derived from an EMBL/GenBank/DDBJ whole genome shotgun (WGS) entry which is preliminary data.</text>
</comment>
<evidence type="ECO:0000256" key="4">
    <source>
        <dbReference type="ARBA" id="ARBA00022692"/>
    </source>
</evidence>
<keyword evidence="6 7" id="KW-0472">Membrane</keyword>
<evidence type="ECO:0008006" key="10">
    <source>
        <dbReference type="Google" id="ProtNLM"/>
    </source>
</evidence>
<dbReference type="PANTHER" id="PTHR22926">
    <property type="entry name" value="PHOSPHO-N-ACETYLMURAMOYL-PENTAPEPTIDE-TRANSFERASE"/>
    <property type="match status" value="1"/>
</dbReference>
<dbReference type="GO" id="GO:0009103">
    <property type="term" value="P:lipopolysaccharide biosynthetic process"/>
    <property type="evidence" value="ECO:0007669"/>
    <property type="project" value="TreeGrafter"/>
</dbReference>
<dbReference type="CDD" id="cd06853">
    <property type="entry name" value="GT_WecA_like"/>
    <property type="match status" value="1"/>
</dbReference>
<evidence type="ECO:0000313" key="8">
    <source>
        <dbReference type="EMBL" id="OGG29810.1"/>
    </source>
</evidence>
<feature type="transmembrane region" description="Helical" evidence="7">
    <location>
        <begin position="328"/>
        <end position="348"/>
    </location>
</feature>
<proteinExistence type="predicted"/>
<feature type="transmembrane region" description="Helical" evidence="7">
    <location>
        <begin position="73"/>
        <end position="90"/>
    </location>
</feature>
<keyword evidence="2" id="KW-1003">Cell membrane</keyword>
<dbReference type="Pfam" id="PF00953">
    <property type="entry name" value="Glycos_transf_4"/>
    <property type="match status" value="1"/>
</dbReference>
<feature type="transmembrane region" description="Helical" evidence="7">
    <location>
        <begin position="179"/>
        <end position="197"/>
    </location>
</feature>
<name>A0A1F6AYS1_9BACT</name>
<sequence>MTLFMPWLAAFLLAFAVTPLIIQFANRMGLVDDPTRRHHPARTHTGVIPRAGGLALYVGLIFPMLFFLPLSKLTIGILAGAGILVVMGLLDDQKDVSPYIRLCTNGIAAILLVGAGAGIPFITNPLTGGVIPLDIWRLRFTLFGTHSILPWADVFAFLWIMWTMNIVGWSAGVDGQMPGFVAICAFVLGILSLRFSVQDPTQMPVTILSFIVCGAFLGFLPWNFYPQKIMPGYGGKTLAGFLLALLGILSYGKLGTALLVLGIPTIDAAYTLLRRVTTKKSPLRADRGHLHHRLLDLGWGRRRVALFYWGVSAILGLVSLTVTSKQKLFALLLVAVIVGGLLTWLRFLSRFLKQHAPDSG</sequence>
<dbReference type="GO" id="GO:0044038">
    <property type="term" value="P:cell wall macromolecule biosynthetic process"/>
    <property type="evidence" value="ECO:0007669"/>
    <property type="project" value="TreeGrafter"/>
</dbReference>
<dbReference type="AlphaFoldDB" id="A0A1F6AYS1"/>
<keyword evidence="4 7" id="KW-0812">Transmembrane</keyword>
<dbReference type="GO" id="GO:0005886">
    <property type="term" value="C:plasma membrane"/>
    <property type="evidence" value="ECO:0007669"/>
    <property type="project" value="UniProtKB-SubCell"/>
</dbReference>
<dbReference type="STRING" id="1798396.A2973_00365"/>
<dbReference type="GO" id="GO:0071555">
    <property type="term" value="P:cell wall organization"/>
    <property type="evidence" value="ECO:0007669"/>
    <property type="project" value="TreeGrafter"/>
</dbReference>
<evidence type="ECO:0000256" key="5">
    <source>
        <dbReference type="ARBA" id="ARBA00022989"/>
    </source>
</evidence>
<protein>
    <recommendedName>
        <fullName evidence="10">Undecaprenyl-phosphate alpha-N-acetylglucosaminyl 1-phosphate transferase</fullName>
    </recommendedName>
</protein>
<evidence type="ECO:0000256" key="6">
    <source>
        <dbReference type="ARBA" id="ARBA00023136"/>
    </source>
</evidence>
<feature type="transmembrane region" description="Helical" evidence="7">
    <location>
        <begin position="203"/>
        <end position="221"/>
    </location>
</feature>
<dbReference type="Proteomes" id="UP000176409">
    <property type="component" value="Unassembled WGS sequence"/>
</dbReference>
<feature type="transmembrane region" description="Helical" evidence="7">
    <location>
        <begin position="47"/>
        <end position="67"/>
    </location>
</feature>
<keyword evidence="3" id="KW-0808">Transferase</keyword>
<evidence type="ECO:0000256" key="1">
    <source>
        <dbReference type="ARBA" id="ARBA00004651"/>
    </source>
</evidence>
<organism evidence="8 9">
    <name type="scientific">Candidatus Gottesmanbacteria bacterium RIFCSPLOWO2_01_FULL_49_10</name>
    <dbReference type="NCBI Taxonomy" id="1798396"/>
    <lineage>
        <taxon>Bacteria</taxon>
        <taxon>Candidatus Gottesmaniibacteriota</taxon>
    </lineage>
</organism>
<feature type="transmembrane region" description="Helical" evidence="7">
    <location>
        <begin position="148"/>
        <end position="167"/>
    </location>
</feature>
<feature type="transmembrane region" description="Helical" evidence="7">
    <location>
        <begin position="304"/>
        <end position="322"/>
    </location>
</feature>
<feature type="transmembrane region" description="Helical" evidence="7">
    <location>
        <begin position="6"/>
        <end position="26"/>
    </location>
</feature>
<dbReference type="PANTHER" id="PTHR22926:SF3">
    <property type="entry name" value="UNDECAPRENYL-PHOSPHATE ALPHA-N-ACETYLGLUCOSAMINYL 1-PHOSPHATE TRANSFERASE"/>
    <property type="match status" value="1"/>
</dbReference>
<evidence type="ECO:0000256" key="3">
    <source>
        <dbReference type="ARBA" id="ARBA00022679"/>
    </source>
</evidence>
<gene>
    <name evidence="8" type="ORF">A2973_00365</name>
</gene>
<comment type="subcellular location">
    <subcellularLocation>
        <location evidence="1">Cell membrane</location>
        <topology evidence="1">Multi-pass membrane protein</topology>
    </subcellularLocation>
</comment>
<evidence type="ECO:0000256" key="7">
    <source>
        <dbReference type="SAM" id="Phobius"/>
    </source>
</evidence>